<dbReference type="GO" id="GO:0016491">
    <property type="term" value="F:oxidoreductase activity"/>
    <property type="evidence" value="ECO:0007669"/>
    <property type="project" value="UniProtKB-KW"/>
</dbReference>
<sequence length="369" mass="40702">MKQRIYIVGAGAIAGYHAEAIERYAESEESRPSLYVTDVNQAALAAFAERFPWATPVEQLALMLDEPSREDDIVIVATPPVTHADISIQALRSGRHVLCEKPLAMNREEADLMLRTAEETGKWIGCCSSRFAGLQITEEVKGLLAHGTLGDVYQVQWVQRRKRARTGIEYQPQSRWFLNRSVSGGGTLMDWGPYDIASLTEVLQPERVEVLHAWMTNPATGHPIEAEANSEVEQHVGATMRFHLAGGAAVTVQYERAACCHGEERSLAEIEGTGGAVHWDWLCFDGHGELKQFYDVNGEAEASQKKVENAPLGMMDKPIVYFMQALAGQQTPAILNEQAVFNFSILAAIYDCIATGEVQTIVKAEGARR</sequence>
<dbReference type="RefSeq" id="WP_188888095.1">
    <property type="nucleotide sequence ID" value="NZ_BMHY01000002.1"/>
</dbReference>
<dbReference type="PANTHER" id="PTHR43818:SF11">
    <property type="entry name" value="BCDNA.GH03377"/>
    <property type="match status" value="1"/>
</dbReference>
<dbReference type="InterPro" id="IPR055170">
    <property type="entry name" value="GFO_IDH_MocA-like_dom"/>
</dbReference>
<evidence type="ECO:0000313" key="5">
    <source>
        <dbReference type="Proteomes" id="UP000600247"/>
    </source>
</evidence>
<evidence type="ECO:0000313" key="4">
    <source>
        <dbReference type="EMBL" id="GGG60679.1"/>
    </source>
</evidence>
<dbReference type="Proteomes" id="UP000600247">
    <property type="component" value="Unassembled WGS sequence"/>
</dbReference>
<dbReference type="Pfam" id="PF01408">
    <property type="entry name" value="GFO_IDH_MocA"/>
    <property type="match status" value="1"/>
</dbReference>
<dbReference type="EMBL" id="BMHY01000002">
    <property type="protein sequence ID" value="GGG60679.1"/>
    <property type="molecule type" value="Genomic_DNA"/>
</dbReference>
<name>A0A917LVZ2_9BACL</name>
<feature type="domain" description="Gfo/Idh/MocA-like oxidoreductase N-terminal" evidence="2">
    <location>
        <begin position="4"/>
        <end position="123"/>
    </location>
</feature>
<evidence type="ECO:0000259" key="2">
    <source>
        <dbReference type="Pfam" id="PF01408"/>
    </source>
</evidence>
<keyword evidence="5" id="KW-1185">Reference proteome</keyword>
<protein>
    <submittedName>
        <fullName evidence="4">Oxidoreductase</fullName>
    </submittedName>
</protein>
<keyword evidence="1" id="KW-0560">Oxidoreductase</keyword>
<dbReference type="Gene3D" id="3.30.360.10">
    <property type="entry name" value="Dihydrodipicolinate Reductase, domain 2"/>
    <property type="match status" value="1"/>
</dbReference>
<dbReference type="Gene3D" id="3.40.50.720">
    <property type="entry name" value="NAD(P)-binding Rossmann-like Domain"/>
    <property type="match status" value="1"/>
</dbReference>
<dbReference type="SUPFAM" id="SSF51735">
    <property type="entry name" value="NAD(P)-binding Rossmann-fold domains"/>
    <property type="match status" value="1"/>
</dbReference>
<proteinExistence type="predicted"/>
<evidence type="ECO:0000259" key="3">
    <source>
        <dbReference type="Pfam" id="PF22725"/>
    </source>
</evidence>
<dbReference type="GO" id="GO:0000166">
    <property type="term" value="F:nucleotide binding"/>
    <property type="evidence" value="ECO:0007669"/>
    <property type="project" value="InterPro"/>
</dbReference>
<accession>A0A917LVZ2</accession>
<dbReference type="InterPro" id="IPR036291">
    <property type="entry name" value="NAD(P)-bd_dom_sf"/>
</dbReference>
<organism evidence="4 5">
    <name type="scientific">Paenibacillus radicis</name>
    <name type="common">ex Gao et al. 2016</name>
    <dbReference type="NCBI Taxonomy" id="1737354"/>
    <lineage>
        <taxon>Bacteria</taxon>
        <taxon>Bacillati</taxon>
        <taxon>Bacillota</taxon>
        <taxon>Bacilli</taxon>
        <taxon>Bacillales</taxon>
        <taxon>Paenibacillaceae</taxon>
        <taxon>Paenibacillus</taxon>
    </lineage>
</organism>
<dbReference type="PANTHER" id="PTHR43818">
    <property type="entry name" value="BCDNA.GH03377"/>
    <property type="match status" value="1"/>
</dbReference>
<comment type="caution">
    <text evidence="4">The sequence shown here is derived from an EMBL/GenBank/DDBJ whole genome shotgun (WGS) entry which is preliminary data.</text>
</comment>
<feature type="domain" description="GFO/IDH/MocA-like oxidoreductase" evidence="3">
    <location>
        <begin position="139"/>
        <end position="277"/>
    </location>
</feature>
<dbReference type="Pfam" id="PF22725">
    <property type="entry name" value="GFO_IDH_MocA_C3"/>
    <property type="match status" value="1"/>
</dbReference>
<dbReference type="InterPro" id="IPR000683">
    <property type="entry name" value="Gfo/Idh/MocA-like_OxRdtase_N"/>
</dbReference>
<gene>
    <name evidence="4" type="ORF">GCM10010918_12500</name>
</gene>
<evidence type="ECO:0000256" key="1">
    <source>
        <dbReference type="ARBA" id="ARBA00023002"/>
    </source>
</evidence>
<dbReference type="InterPro" id="IPR050463">
    <property type="entry name" value="Gfo/Idh/MocA_oxidrdct_glycsds"/>
</dbReference>
<reference evidence="4 5" key="1">
    <citation type="journal article" date="2014" name="Int. J. Syst. Evol. Microbiol.">
        <title>Complete genome sequence of Corynebacterium casei LMG S-19264T (=DSM 44701T), isolated from a smear-ripened cheese.</title>
        <authorList>
            <consortium name="US DOE Joint Genome Institute (JGI-PGF)"/>
            <person name="Walter F."/>
            <person name="Albersmeier A."/>
            <person name="Kalinowski J."/>
            <person name="Ruckert C."/>
        </authorList>
    </citation>
    <scope>NUCLEOTIDE SEQUENCE [LARGE SCALE GENOMIC DNA]</scope>
    <source>
        <strain evidence="4 5">CGMCC 1.15286</strain>
    </source>
</reference>
<dbReference type="SUPFAM" id="SSF55347">
    <property type="entry name" value="Glyceraldehyde-3-phosphate dehydrogenase-like, C-terminal domain"/>
    <property type="match status" value="1"/>
</dbReference>
<dbReference type="AlphaFoldDB" id="A0A917LVZ2"/>